<evidence type="ECO:0000313" key="8">
    <source>
        <dbReference type="EMBL" id="CAK9882081.1"/>
    </source>
</evidence>
<dbReference type="InterPro" id="IPR016035">
    <property type="entry name" value="Acyl_Trfase/lysoPLipase"/>
</dbReference>
<feature type="region of interest" description="Disordered" evidence="5">
    <location>
        <begin position="414"/>
        <end position="450"/>
    </location>
</feature>
<feature type="chain" id="PRO_5046217377" description="Patatin" evidence="6">
    <location>
        <begin position="20"/>
        <end position="672"/>
    </location>
</feature>
<feature type="active site" description="Nucleophile" evidence="3">
    <location>
        <position position="71"/>
    </location>
</feature>
<keyword evidence="2 3" id="KW-0443">Lipid metabolism</keyword>
<dbReference type="Pfam" id="PF01734">
    <property type="entry name" value="Patatin"/>
    <property type="match status" value="1"/>
</dbReference>
<dbReference type="PANTHER" id="PTHR32176">
    <property type="entry name" value="XYLOSE ISOMERASE"/>
    <property type="match status" value="1"/>
</dbReference>
<comment type="similarity">
    <text evidence="1 4">Belongs to the patatin family.</text>
</comment>
<comment type="domain">
    <text evidence="4">The nitrogen atoms of the two glycine residues in the GGXR motif define the oxyanion hole, and stabilize the oxyanion that forms during the nucleophilic attack by the catalytic serine during substrate cleavage.</text>
</comment>
<evidence type="ECO:0000256" key="3">
    <source>
        <dbReference type="PROSITE-ProRule" id="PRU01161"/>
    </source>
</evidence>
<feature type="domain" description="PNPLA" evidence="7">
    <location>
        <begin position="27"/>
        <end position="237"/>
    </location>
</feature>
<feature type="signal peptide" evidence="6">
    <location>
        <begin position="1"/>
        <end position="19"/>
    </location>
</feature>
<proteinExistence type="inferred from homology"/>
<dbReference type="Gene3D" id="3.40.1090.10">
    <property type="entry name" value="Cytosolic phospholipase A2 catalytic domain"/>
    <property type="match status" value="1"/>
</dbReference>
<keyword evidence="3 4" id="KW-0442">Lipid degradation</keyword>
<dbReference type="PROSITE" id="PS51635">
    <property type="entry name" value="PNPLA"/>
    <property type="match status" value="1"/>
</dbReference>
<evidence type="ECO:0000259" key="7">
    <source>
        <dbReference type="PROSITE" id="PS51635"/>
    </source>
</evidence>
<keyword evidence="6" id="KW-0732">Signal</keyword>
<evidence type="ECO:0000256" key="2">
    <source>
        <dbReference type="ARBA" id="ARBA00023098"/>
    </source>
</evidence>
<gene>
    <name evidence="8" type="ORF">CSSPJE1EN2_LOCUS23437</name>
</gene>
<feature type="compositionally biased region" description="Low complexity" evidence="5">
    <location>
        <begin position="414"/>
        <end position="431"/>
    </location>
</feature>
<dbReference type="EC" id="3.1.1.-" evidence="4"/>
<reference evidence="8" key="1">
    <citation type="submission" date="2024-03" db="EMBL/GenBank/DDBJ databases">
        <authorList>
            <consortium name="ELIXIR-Norway"/>
            <consortium name="Elixir Norway"/>
        </authorList>
    </citation>
    <scope>NUCLEOTIDE SEQUENCE</scope>
</reference>
<feature type="active site" description="Proton acceptor" evidence="3">
    <location>
        <position position="224"/>
    </location>
</feature>
<evidence type="ECO:0000256" key="6">
    <source>
        <dbReference type="SAM" id="SignalP"/>
    </source>
</evidence>
<feature type="short sequence motif" description="GXSXG" evidence="3">
    <location>
        <begin position="69"/>
        <end position="73"/>
    </location>
</feature>
<dbReference type="PANTHER" id="PTHR32176:SF92">
    <property type="entry name" value="XYLOSE ISOMERASE"/>
    <property type="match status" value="1"/>
</dbReference>
<feature type="short sequence motif" description="GXGXXG" evidence="3">
    <location>
        <begin position="31"/>
        <end position="36"/>
    </location>
</feature>
<protein>
    <recommendedName>
        <fullName evidence="4">Patatin</fullName>
        <ecNumber evidence="4">3.1.1.-</ecNumber>
    </recommendedName>
</protein>
<comment type="function">
    <text evidence="4">Lipolytic acyl hydrolase (LAH).</text>
</comment>
<dbReference type="Proteomes" id="UP001497522">
    <property type="component" value="Chromosome 8"/>
</dbReference>
<name>A0ABP1C022_9BRYO</name>
<keyword evidence="9" id="KW-1185">Reference proteome</keyword>
<evidence type="ECO:0000256" key="1">
    <source>
        <dbReference type="ARBA" id="ARBA00010240"/>
    </source>
</evidence>
<evidence type="ECO:0000313" key="9">
    <source>
        <dbReference type="Proteomes" id="UP001497522"/>
    </source>
</evidence>
<accession>A0ABP1C022</accession>
<dbReference type="InterPro" id="IPR002641">
    <property type="entry name" value="PNPLA_dom"/>
</dbReference>
<organism evidence="8 9">
    <name type="scientific">Sphagnum jensenii</name>
    <dbReference type="NCBI Taxonomy" id="128206"/>
    <lineage>
        <taxon>Eukaryota</taxon>
        <taxon>Viridiplantae</taxon>
        <taxon>Streptophyta</taxon>
        <taxon>Embryophyta</taxon>
        <taxon>Bryophyta</taxon>
        <taxon>Sphagnophytina</taxon>
        <taxon>Sphagnopsida</taxon>
        <taxon>Sphagnales</taxon>
        <taxon>Sphagnaceae</taxon>
        <taxon>Sphagnum</taxon>
    </lineage>
</organism>
<dbReference type="EMBL" id="OZ023709">
    <property type="protein sequence ID" value="CAK9882081.1"/>
    <property type="molecule type" value="Genomic_DNA"/>
</dbReference>
<evidence type="ECO:0000256" key="4">
    <source>
        <dbReference type="RuleBase" id="RU361262"/>
    </source>
</evidence>
<feature type="short sequence motif" description="DGA/G" evidence="3">
    <location>
        <begin position="224"/>
        <end position="226"/>
    </location>
</feature>
<keyword evidence="3 4" id="KW-0378">Hydrolase</keyword>
<sequence length="672" mass="73547">MGRLAFLFPILILVCQCRAVGKRLTILSIDGGGVRGLIPATILEDLEGKLQRLDGPEARLVDYFDLVAGTSTGGLITAMLTAPKDDSNKKPVCTAKDVVQFYLWYSAQIFPHTGGLFSASRLNFKALNGPRYKGSGLERILNKYFPGEPHLSTALTSVIIPAFDTKLQQPVFFSSWRARLDPLENAQLKLVCQATAAAPTYLPPVQFTLTNSSTNESRDFNLIDGGVAVNNPTYVAITQAIKEVQSGGKAAGRVAYANYNDLLVLSLGTGQQTVGYTAKQISKWGVRDWLINKGDAPLVDMVYNASADMVDYNLSTIFQSQNCGTNYLRIQSENLKGRVAGVDETSPESLHRLINFAKDLLDEPVSGRNFQTGKLASIENAGTNREALHRFAEWLSAERKERLAALAAAIPTEEPAAGNGASAEEAPAAEAAPEKAPKTEQAVGEDAKPSEAKASAYMAFPHSSQTYFYAPSPYSTPVSEQLMYRGSSFESPYSYSDPVYESSTCDSPYSSSYAKPCHQEYDSSYSSYPSSRYELSYSSNARPFYESSYSSYADPSQGYSSSYSEPVYESSYARPVHESSIHKSLAYFQPSYETSFRASAYEQPAYESTVSTFYVPPPTYHSSSSYEDSEYGQADWHSEHSYSIPSTPARSESSYTSSHQLPSGLPDFLGIF</sequence>
<dbReference type="SUPFAM" id="SSF52151">
    <property type="entry name" value="FabD/lysophospholipase-like"/>
    <property type="match status" value="1"/>
</dbReference>
<evidence type="ECO:0000256" key="5">
    <source>
        <dbReference type="SAM" id="MobiDB-lite"/>
    </source>
</evidence>